<keyword evidence="3" id="KW-1185">Reference proteome</keyword>
<dbReference type="EMBL" id="BAABFR010000109">
    <property type="protein sequence ID" value="GAA4403487.1"/>
    <property type="molecule type" value="Genomic_DNA"/>
</dbReference>
<evidence type="ECO:0000256" key="1">
    <source>
        <dbReference type="SAM" id="MobiDB-lite"/>
    </source>
</evidence>
<comment type="caution">
    <text evidence="2">The sequence shown here is derived from an EMBL/GenBank/DDBJ whole genome shotgun (WGS) entry which is preliminary data.</text>
</comment>
<gene>
    <name evidence="2" type="ORF">GCM10023147_45000</name>
</gene>
<feature type="region of interest" description="Disordered" evidence="1">
    <location>
        <begin position="36"/>
        <end position="56"/>
    </location>
</feature>
<proteinExistence type="predicted"/>
<sequence>MPKATTPHRFNTGHNTQGEPDGAILESMAEWPTSITPTTARSCTGRPSNTGRPPAAAGCAALHERAWAGAEDAAYRTQVGPIHDDIAAILDGPAGPVILEQLLAQHDLHAQWEDTAAGMDAATEATNTSSRGLRENRSAPRTPVTCARAPAHDGEVCATEPPG</sequence>
<feature type="compositionally biased region" description="Polar residues" evidence="1">
    <location>
        <begin position="36"/>
        <end position="51"/>
    </location>
</feature>
<feature type="region of interest" description="Disordered" evidence="1">
    <location>
        <begin position="1"/>
        <end position="22"/>
    </location>
</feature>
<dbReference type="Proteomes" id="UP001500635">
    <property type="component" value="Unassembled WGS sequence"/>
</dbReference>
<feature type="compositionally biased region" description="Polar residues" evidence="1">
    <location>
        <begin position="8"/>
        <end position="18"/>
    </location>
</feature>
<protein>
    <submittedName>
        <fullName evidence="2">Uncharacterized protein</fullName>
    </submittedName>
</protein>
<evidence type="ECO:0000313" key="3">
    <source>
        <dbReference type="Proteomes" id="UP001500635"/>
    </source>
</evidence>
<evidence type="ECO:0000313" key="2">
    <source>
        <dbReference type="EMBL" id="GAA4403487.1"/>
    </source>
</evidence>
<feature type="region of interest" description="Disordered" evidence="1">
    <location>
        <begin position="122"/>
        <end position="163"/>
    </location>
</feature>
<name>A0ABP8KBQ0_9ACTN</name>
<reference evidence="3" key="1">
    <citation type="journal article" date="2019" name="Int. J. Syst. Evol. Microbiol.">
        <title>The Global Catalogue of Microorganisms (GCM) 10K type strain sequencing project: providing services to taxonomists for standard genome sequencing and annotation.</title>
        <authorList>
            <consortium name="The Broad Institute Genomics Platform"/>
            <consortium name="The Broad Institute Genome Sequencing Center for Infectious Disease"/>
            <person name="Wu L."/>
            <person name="Ma J."/>
        </authorList>
    </citation>
    <scope>NUCLEOTIDE SEQUENCE [LARGE SCALE GENOMIC DNA]</scope>
    <source>
        <strain evidence="3">JCM 17688</strain>
    </source>
</reference>
<accession>A0ABP8KBQ0</accession>
<organism evidence="2 3">
    <name type="scientific">Tsukamurella soli</name>
    <dbReference type="NCBI Taxonomy" id="644556"/>
    <lineage>
        <taxon>Bacteria</taxon>
        <taxon>Bacillati</taxon>
        <taxon>Actinomycetota</taxon>
        <taxon>Actinomycetes</taxon>
        <taxon>Mycobacteriales</taxon>
        <taxon>Tsukamurellaceae</taxon>
        <taxon>Tsukamurella</taxon>
    </lineage>
</organism>